<proteinExistence type="predicted"/>
<evidence type="ECO:0000313" key="2">
    <source>
        <dbReference type="EMBL" id="VFJ51403.1"/>
    </source>
</evidence>
<dbReference type="InterPro" id="IPR029058">
    <property type="entry name" value="AB_hydrolase_fold"/>
</dbReference>
<evidence type="ECO:0000313" key="4">
    <source>
        <dbReference type="EMBL" id="VFK08987.1"/>
    </source>
</evidence>
<protein>
    <submittedName>
        <fullName evidence="4">Putative redox protein</fullName>
    </submittedName>
</protein>
<accession>A0A450VW28</accession>
<evidence type="ECO:0000259" key="1">
    <source>
        <dbReference type="Pfam" id="PF12697"/>
    </source>
</evidence>
<dbReference type="Pfam" id="PF12697">
    <property type="entry name" value="Abhydrolase_6"/>
    <property type="match status" value="1"/>
</dbReference>
<dbReference type="SUPFAM" id="SSF82784">
    <property type="entry name" value="OsmC-like"/>
    <property type="match status" value="1"/>
</dbReference>
<dbReference type="PANTHER" id="PTHR39624">
    <property type="entry name" value="PROTEIN INVOLVED IN RIMO-MEDIATED BETA-METHYLTHIOLATION OF RIBOSOMAL PROTEIN S12 YCAO"/>
    <property type="match status" value="1"/>
</dbReference>
<feature type="domain" description="AB hydrolase-1" evidence="1">
    <location>
        <begin position="66"/>
        <end position="277"/>
    </location>
</feature>
<dbReference type="EMBL" id="CAADFL010000090">
    <property type="protein sequence ID" value="VFK08987.1"/>
    <property type="molecule type" value="Genomic_DNA"/>
</dbReference>
<name>A0A450VW28_9GAMM</name>
<reference evidence="4" key="1">
    <citation type="submission" date="2019-02" db="EMBL/GenBank/DDBJ databases">
        <authorList>
            <person name="Gruber-Vodicka R. H."/>
            <person name="Seah K. B. B."/>
        </authorList>
    </citation>
    <scope>NUCLEOTIDE SEQUENCE</scope>
    <source>
        <strain evidence="2">BECK_BZ163</strain>
        <strain evidence="4">BECK_BZ164</strain>
        <strain evidence="3">BECK_BZ165</strain>
    </source>
</reference>
<dbReference type="InterPro" id="IPR003718">
    <property type="entry name" value="OsmC/Ohr_fam"/>
</dbReference>
<sequence>MPRFFFLLRVPLQQTEFFSQPLRWNEKMTAPPPITRKDKPTFDNEWGEKLAGLLEQPAANTRAFALFAHCFTCPKDILAAAHISRALAAEGFGVLRFDFTGLGDSEGNFPDTTFSTHVRDILQGAAYLRENFAAPALLIGHSLGALAVLSAAKAIPEAKAVVTIAAPANPGAIGRLLEEGAPGTDGPDDKNHEIMALMKERLESNPGFLADLSASIREDDIRNLGKALLVLHSPRDEAVGLNHARKLFEAARHPKSFISLDGADHLLSHREDARYAARMMATWAQRYIRPMEAAPPLLEEPEIGEVLVTELDGRFSQDIRTHRHQLLADEPLGVGGADTGPSPYELLLAGLGSCTAMTIRMYANHKKLPLKKVSVRLEHEKIDARDCPDCKTREGKVDRITRQIYVEGDLTPEQHKRIATIANRCPVHRTIHAEIDDQVSVTDQKFEV</sequence>
<dbReference type="AlphaFoldDB" id="A0A450VW28"/>
<organism evidence="4">
    <name type="scientific">Candidatus Kentrum sp. FM</name>
    <dbReference type="NCBI Taxonomy" id="2126340"/>
    <lineage>
        <taxon>Bacteria</taxon>
        <taxon>Pseudomonadati</taxon>
        <taxon>Pseudomonadota</taxon>
        <taxon>Gammaproteobacteria</taxon>
        <taxon>Candidatus Kentrum</taxon>
    </lineage>
</organism>
<dbReference type="Pfam" id="PF02566">
    <property type="entry name" value="OsmC"/>
    <property type="match status" value="1"/>
</dbReference>
<dbReference type="PANTHER" id="PTHR39624:SF2">
    <property type="entry name" value="OSMC-LIKE PROTEIN"/>
    <property type="match status" value="1"/>
</dbReference>
<dbReference type="SUPFAM" id="SSF53474">
    <property type="entry name" value="alpha/beta-Hydrolases"/>
    <property type="match status" value="1"/>
</dbReference>
<dbReference type="EMBL" id="CAADEZ010000093">
    <property type="protein sequence ID" value="VFJ51403.1"/>
    <property type="molecule type" value="Genomic_DNA"/>
</dbReference>
<dbReference type="EMBL" id="CAADFA010000103">
    <property type="protein sequence ID" value="VFJ51975.1"/>
    <property type="molecule type" value="Genomic_DNA"/>
</dbReference>
<gene>
    <name evidence="2" type="ORF">BECKFM1743A_GA0114220_100936</name>
    <name evidence="4" type="ORF">BECKFM1743B_GA0114221_100903</name>
    <name evidence="3" type="ORF">BECKFM1743C_GA0114222_101036</name>
</gene>
<dbReference type="InterPro" id="IPR015946">
    <property type="entry name" value="KH_dom-like_a/b"/>
</dbReference>
<dbReference type="Gene3D" id="3.30.300.20">
    <property type="match status" value="1"/>
</dbReference>
<dbReference type="InterPro" id="IPR036102">
    <property type="entry name" value="OsmC/Ohrsf"/>
</dbReference>
<dbReference type="Gene3D" id="3.40.50.1820">
    <property type="entry name" value="alpha/beta hydrolase"/>
    <property type="match status" value="1"/>
</dbReference>
<evidence type="ECO:0000313" key="3">
    <source>
        <dbReference type="EMBL" id="VFJ51975.1"/>
    </source>
</evidence>
<dbReference type="InterPro" id="IPR000073">
    <property type="entry name" value="AB_hydrolase_1"/>
</dbReference>